<sequence length="191" mass="20334">MATEILRPQDCLAKRIGASPAAYPRRRSCSYGNSCSNPRPNRKHHQHQQRKRSVTGQSEPTVSMRSNPEEAGPARPGGLAMGKVTILRRGEPLDAAIKDDAGSKREGGGSVVSGLGPGPELVREQVIGPELRSPGVAAGGKPVVYAGSAFAVSPEPSSLPLPSFSNKKKQVLLVDDSATRDLRRILRLDLL</sequence>
<accession>A0A8B8MP50</accession>
<dbReference type="GeneID" id="115726578"/>
<gene>
    <name evidence="3" type="primary">LOC115726578</name>
</gene>
<dbReference type="AlphaFoldDB" id="A0A8B8MP50"/>
<evidence type="ECO:0000313" key="3">
    <source>
        <dbReference type="RefSeq" id="XP_030512360.1"/>
    </source>
</evidence>
<feature type="region of interest" description="Disordered" evidence="1">
    <location>
        <begin position="95"/>
        <end position="119"/>
    </location>
</feature>
<dbReference type="Proteomes" id="UP000827889">
    <property type="component" value="Chromosome 1"/>
</dbReference>
<feature type="compositionally biased region" description="Polar residues" evidence="1">
    <location>
        <begin position="54"/>
        <end position="66"/>
    </location>
</feature>
<feature type="region of interest" description="Disordered" evidence="1">
    <location>
        <begin position="21"/>
        <end position="80"/>
    </location>
</feature>
<protein>
    <submittedName>
        <fullName evidence="3">Uncharacterized protein LOC115726578</fullName>
    </submittedName>
</protein>
<organism evidence="2 3">
    <name type="scientific">Rhodamnia argentea</name>
    <dbReference type="NCBI Taxonomy" id="178133"/>
    <lineage>
        <taxon>Eukaryota</taxon>
        <taxon>Viridiplantae</taxon>
        <taxon>Streptophyta</taxon>
        <taxon>Embryophyta</taxon>
        <taxon>Tracheophyta</taxon>
        <taxon>Spermatophyta</taxon>
        <taxon>Magnoliopsida</taxon>
        <taxon>eudicotyledons</taxon>
        <taxon>Gunneridae</taxon>
        <taxon>Pentapetalae</taxon>
        <taxon>rosids</taxon>
        <taxon>malvids</taxon>
        <taxon>Myrtales</taxon>
        <taxon>Myrtaceae</taxon>
        <taxon>Myrtoideae</taxon>
        <taxon>Myrteae</taxon>
        <taxon>Australasian group</taxon>
        <taxon>Rhodamnia</taxon>
    </lineage>
</organism>
<feature type="compositionally biased region" description="Polar residues" evidence="1">
    <location>
        <begin position="30"/>
        <end position="39"/>
    </location>
</feature>
<dbReference type="InterPro" id="IPR028322">
    <property type="entry name" value="PNRC-like_rgn"/>
</dbReference>
<evidence type="ECO:0000256" key="1">
    <source>
        <dbReference type="SAM" id="MobiDB-lite"/>
    </source>
</evidence>
<dbReference type="KEGG" id="rarg:115726578"/>
<keyword evidence="2" id="KW-1185">Reference proteome</keyword>
<feature type="compositionally biased region" description="Basic residues" evidence="1">
    <location>
        <begin position="40"/>
        <end position="53"/>
    </location>
</feature>
<dbReference type="Pfam" id="PF15365">
    <property type="entry name" value="PNRC"/>
    <property type="match status" value="1"/>
</dbReference>
<dbReference type="PANTHER" id="PTHR33670">
    <property type="entry name" value="SPLICING FACTOR, PROLINE- AND GLUTAMINE-RICH-LIKE"/>
    <property type="match status" value="1"/>
</dbReference>
<dbReference type="OrthoDB" id="770116at2759"/>
<dbReference type="PANTHER" id="PTHR33670:SF1">
    <property type="entry name" value="OS09G0416300 PROTEIN"/>
    <property type="match status" value="1"/>
</dbReference>
<proteinExistence type="predicted"/>
<dbReference type="GO" id="GO:0016071">
    <property type="term" value="P:mRNA metabolic process"/>
    <property type="evidence" value="ECO:0007669"/>
    <property type="project" value="UniProtKB-ARBA"/>
</dbReference>
<reference evidence="3" key="2">
    <citation type="submission" date="2025-08" db="UniProtKB">
        <authorList>
            <consortium name="RefSeq"/>
        </authorList>
    </citation>
    <scope>IDENTIFICATION</scope>
    <source>
        <tissue evidence="3">Leaf</tissue>
    </source>
</reference>
<reference evidence="2" key="1">
    <citation type="submission" date="2025-05" db="UniProtKB">
        <authorList>
            <consortium name="RefSeq"/>
        </authorList>
    </citation>
    <scope>NUCLEOTIDE SEQUENCE [LARGE SCALE GENOMIC DNA]</scope>
</reference>
<feature type="compositionally biased region" description="Basic and acidic residues" evidence="1">
    <location>
        <begin position="95"/>
        <end position="107"/>
    </location>
</feature>
<name>A0A8B8MP50_9MYRT</name>
<evidence type="ECO:0000313" key="2">
    <source>
        <dbReference type="Proteomes" id="UP000827889"/>
    </source>
</evidence>
<dbReference type="RefSeq" id="XP_030512360.1">
    <property type="nucleotide sequence ID" value="XM_030656500.1"/>
</dbReference>
<feature type="compositionally biased region" description="Gly residues" evidence="1">
    <location>
        <begin position="108"/>
        <end position="117"/>
    </location>
</feature>